<dbReference type="EMBL" id="BLVP01000011">
    <property type="protein sequence ID" value="GFM38015.1"/>
    <property type="molecule type" value="Genomic_DNA"/>
</dbReference>
<feature type="transmembrane region" description="Helical" evidence="1">
    <location>
        <begin position="157"/>
        <end position="180"/>
    </location>
</feature>
<reference evidence="3 4" key="1">
    <citation type="submission" date="2020-05" db="EMBL/GenBank/DDBJ databases">
        <title>Draft genome sequence of Desulfovibrio psychrotolerans JS1T.</title>
        <authorList>
            <person name="Ueno A."/>
            <person name="Tamazawa S."/>
            <person name="Tamamura S."/>
            <person name="Murakami T."/>
            <person name="Kiyama T."/>
            <person name="Inomata H."/>
            <person name="Amano Y."/>
            <person name="Miyakawa K."/>
            <person name="Tamaki H."/>
            <person name="Naganuma T."/>
            <person name="Kaneko K."/>
        </authorList>
    </citation>
    <scope>NUCLEOTIDE SEQUENCE [LARGE SCALE GENOMIC DNA]</scope>
    <source>
        <strain evidence="3 4">JS1</strain>
    </source>
</reference>
<dbReference type="SUPFAM" id="SSF103481">
    <property type="entry name" value="Multidrug resistance efflux transporter EmrE"/>
    <property type="match status" value="2"/>
</dbReference>
<proteinExistence type="predicted"/>
<dbReference type="RefSeq" id="WP_174410645.1">
    <property type="nucleotide sequence ID" value="NZ_BLVP01000011.1"/>
</dbReference>
<feature type="transmembrane region" description="Helical" evidence="1">
    <location>
        <begin position="109"/>
        <end position="126"/>
    </location>
</feature>
<dbReference type="PANTHER" id="PTHR22911">
    <property type="entry name" value="ACYL-MALONYL CONDENSING ENZYME-RELATED"/>
    <property type="match status" value="1"/>
</dbReference>
<feature type="transmembrane region" description="Helical" evidence="1">
    <location>
        <begin position="237"/>
        <end position="263"/>
    </location>
</feature>
<evidence type="ECO:0000313" key="4">
    <source>
        <dbReference type="Proteomes" id="UP000503820"/>
    </source>
</evidence>
<gene>
    <name evidence="3" type="ORF">DSM19430T_26990</name>
</gene>
<dbReference type="Proteomes" id="UP000503820">
    <property type="component" value="Unassembled WGS sequence"/>
</dbReference>
<feature type="domain" description="EamA" evidence="2">
    <location>
        <begin position="14"/>
        <end position="148"/>
    </location>
</feature>
<feature type="transmembrane region" description="Helical" evidence="1">
    <location>
        <begin position="301"/>
        <end position="321"/>
    </location>
</feature>
<dbReference type="Gene3D" id="1.10.3730.20">
    <property type="match status" value="1"/>
</dbReference>
<feature type="transmembrane region" description="Helical" evidence="1">
    <location>
        <begin position="78"/>
        <end position="97"/>
    </location>
</feature>
<feature type="transmembrane region" description="Helical" evidence="1">
    <location>
        <begin position="192"/>
        <end position="217"/>
    </location>
</feature>
<accession>A0A7J0BXU6</accession>
<sequence>MRIPAFFVTGMQGRGYMAAVGSAAVLAFSSILIRYISDAFALPVLALAFWRNAFVCVVLLPLLLVLRTPLLGGLRAHWRFFLCYGSMLAVFNVAWTVSVVHNGASVATVMNYCSIAYIAVFARLLLGERCTMLKSAASLLCFCGCVLVAGMTDMEAWRLNGMGVLAGVLSGLLYAAYSLMGRCAAQRGVNPWATLLYTFGCAACVLWGLNAGFALFAPETGLASADLMPQRLWGGGGMATALPLGWIALLALAVGPTLLGYGLYNVSLCHLPSSVANLVLTLEPVLTALVAYRFLGERLSVVQWAGGVCIMGGVLVLRLAVRSDAEGEAGSARACAVRHRVRGESG</sequence>
<feature type="domain" description="EamA" evidence="2">
    <location>
        <begin position="162"/>
        <end position="317"/>
    </location>
</feature>
<protein>
    <recommendedName>
        <fullName evidence="2">EamA domain-containing protein</fullName>
    </recommendedName>
</protein>
<keyword evidence="1" id="KW-1133">Transmembrane helix</keyword>
<name>A0A7J0BXU6_9BACT</name>
<organism evidence="3 4">
    <name type="scientific">Desulfovibrio psychrotolerans</name>
    <dbReference type="NCBI Taxonomy" id="415242"/>
    <lineage>
        <taxon>Bacteria</taxon>
        <taxon>Pseudomonadati</taxon>
        <taxon>Thermodesulfobacteriota</taxon>
        <taxon>Desulfovibrionia</taxon>
        <taxon>Desulfovibrionales</taxon>
        <taxon>Desulfovibrionaceae</taxon>
        <taxon>Desulfovibrio</taxon>
    </lineage>
</organism>
<feature type="transmembrane region" description="Helical" evidence="1">
    <location>
        <begin position="16"/>
        <end position="36"/>
    </location>
</feature>
<keyword evidence="1" id="KW-0472">Membrane</keyword>
<feature type="transmembrane region" description="Helical" evidence="1">
    <location>
        <begin position="275"/>
        <end position="295"/>
    </location>
</feature>
<feature type="transmembrane region" description="Helical" evidence="1">
    <location>
        <begin position="133"/>
        <end position="151"/>
    </location>
</feature>
<keyword evidence="4" id="KW-1185">Reference proteome</keyword>
<evidence type="ECO:0000256" key="1">
    <source>
        <dbReference type="SAM" id="Phobius"/>
    </source>
</evidence>
<dbReference type="InterPro" id="IPR000620">
    <property type="entry name" value="EamA_dom"/>
</dbReference>
<comment type="caution">
    <text evidence="3">The sequence shown here is derived from an EMBL/GenBank/DDBJ whole genome shotgun (WGS) entry which is preliminary data.</text>
</comment>
<feature type="transmembrane region" description="Helical" evidence="1">
    <location>
        <begin position="48"/>
        <end position="66"/>
    </location>
</feature>
<dbReference type="GO" id="GO:0016020">
    <property type="term" value="C:membrane"/>
    <property type="evidence" value="ECO:0007669"/>
    <property type="project" value="InterPro"/>
</dbReference>
<dbReference type="InterPro" id="IPR037185">
    <property type="entry name" value="EmrE-like"/>
</dbReference>
<keyword evidence="1" id="KW-0812">Transmembrane</keyword>
<dbReference type="Pfam" id="PF00892">
    <property type="entry name" value="EamA"/>
    <property type="match status" value="2"/>
</dbReference>
<dbReference type="AlphaFoldDB" id="A0A7J0BXU6"/>
<evidence type="ECO:0000313" key="3">
    <source>
        <dbReference type="EMBL" id="GFM38015.1"/>
    </source>
</evidence>
<evidence type="ECO:0000259" key="2">
    <source>
        <dbReference type="Pfam" id="PF00892"/>
    </source>
</evidence>